<feature type="domain" description="G" evidence="6">
    <location>
        <begin position="36"/>
        <end position="158"/>
    </location>
</feature>
<dbReference type="PANTHER" id="PTHR42698:SF1">
    <property type="entry name" value="GTPASE ERA, MITOCHONDRIAL"/>
    <property type="match status" value="1"/>
</dbReference>
<keyword evidence="4" id="KW-0342">GTP-binding</keyword>
<dbReference type="InterPro" id="IPR005662">
    <property type="entry name" value="GTPase_Era-like"/>
</dbReference>
<protein>
    <recommendedName>
        <fullName evidence="2">GTPase Era, mitochondrial</fullName>
    </recommendedName>
    <alternativeName>
        <fullName evidence="5">ERA-like protein 1</fullName>
    </alternativeName>
</protein>
<dbReference type="AlphaFoldDB" id="A0A9J6C5E6"/>
<dbReference type="InterPro" id="IPR005225">
    <property type="entry name" value="Small_GTP-bd"/>
</dbReference>
<evidence type="ECO:0000256" key="5">
    <source>
        <dbReference type="ARBA" id="ARBA00030975"/>
    </source>
</evidence>
<dbReference type="GO" id="GO:0005759">
    <property type="term" value="C:mitochondrial matrix"/>
    <property type="evidence" value="ECO:0007669"/>
    <property type="project" value="TreeGrafter"/>
</dbReference>
<evidence type="ECO:0000256" key="4">
    <source>
        <dbReference type="ARBA" id="ARBA00023134"/>
    </source>
</evidence>
<dbReference type="CDD" id="cd04163">
    <property type="entry name" value="Era"/>
    <property type="match status" value="1"/>
</dbReference>
<dbReference type="SUPFAM" id="SSF52540">
    <property type="entry name" value="P-loop containing nucleoside triphosphate hydrolases"/>
    <property type="match status" value="1"/>
</dbReference>
<reference evidence="7" key="1">
    <citation type="submission" date="2021-03" db="EMBL/GenBank/DDBJ databases">
        <title>Chromosome level genome of the anhydrobiotic midge Polypedilum vanderplanki.</title>
        <authorList>
            <person name="Yoshida Y."/>
            <person name="Kikawada T."/>
            <person name="Gusev O."/>
        </authorList>
    </citation>
    <scope>NUCLEOTIDE SEQUENCE</scope>
    <source>
        <strain evidence="7">NIAS01</strain>
        <tissue evidence="7">Whole body or cell culture</tissue>
    </source>
</reference>
<organism evidence="7 8">
    <name type="scientific">Polypedilum vanderplanki</name>
    <name type="common">Sleeping chironomid midge</name>
    <dbReference type="NCBI Taxonomy" id="319348"/>
    <lineage>
        <taxon>Eukaryota</taxon>
        <taxon>Metazoa</taxon>
        <taxon>Ecdysozoa</taxon>
        <taxon>Arthropoda</taxon>
        <taxon>Hexapoda</taxon>
        <taxon>Insecta</taxon>
        <taxon>Pterygota</taxon>
        <taxon>Neoptera</taxon>
        <taxon>Endopterygota</taxon>
        <taxon>Diptera</taxon>
        <taxon>Nematocera</taxon>
        <taxon>Chironomoidea</taxon>
        <taxon>Chironomidae</taxon>
        <taxon>Chironominae</taxon>
        <taxon>Polypedilum</taxon>
        <taxon>Polypedilum</taxon>
    </lineage>
</organism>
<dbReference type="PANTHER" id="PTHR42698">
    <property type="entry name" value="GTPASE ERA"/>
    <property type="match status" value="1"/>
</dbReference>
<dbReference type="InterPro" id="IPR030388">
    <property type="entry name" value="G_ERA_dom"/>
</dbReference>
<keyword evidence="3" id="KW-0547">Nucleotide-binding</keyword>
<proteinExistence type="inferred from homology"/>
<dbReference type="GO" id="GO:0005525">
    <property type="term" value="F:GTP binding"/>
    <property type="evidence" value="ECO:0007669"/>
    <property type="project" value="UniProtKB-KW"/>
</dbReference>
<dbReference type="Gene3D" id="3.30.300.20">
    <property type="match status" value="1"/>
</dbReference>
<comment type="caution">
    <text evidence="7">The sequence shown here is derived from an EMBL/GenBank/DDBJ whole genome shotgun (WGS) entry which is preliminary data.</text>
</comment>
<dbReference type="OrthoDB" id="8954335at2759"/>
<evidence type="ECO:0000256" key="1">
    <source>
        <dbReference type="ARBA" id="ARBA00007921"/>
    </source>
</evidence>
<evidence type="ECO:0000256" key="2">
    <source>
        <dbReference type="ARBA" id="ARBA00019149"/>
    </source>
</evidence>
<comment type="similarity">
    <text evidence="1">Belongs to the TRAFAC class TrmE-Era-EngA-EngB-Septin-like GTPase superfamily. Era GTPase family.</text>
</comment>
<dbReference type="GO" id="GO:0000028">
    <property type="term" value="P:ribosomal small subunit assembly"/>
    <property type="evidence" value="ECO:0007669"/>
    <property type="project" value="TreeGrafter"/>
</dbReference>
<dbReference type="InterPro" id="IPR015946">
    <property type="entry name" value="KH_dom-like_a/b"/>
</dbReference>
<dbReference type="GO" id="GO:0019843">
    <property type="term" value="F:rRNA binding"/>
    <property type="evidence" value="ECO:0007669"/>
    <property type="project" value="TreeGrafter"/>
</dbReference>
<gene>
    <name evidence="7" type="ORF">PVAND_006835</name>
</gene>
<accession>A0A9J6C5E6</accession>
<dbReference type="InterPro" id="IPR027417">
    <property type="entry name" value="P-loop_NTPase"/>
</dbReference>
<name>A0A9J6C5E6_POLVA</name>
<dbReference type="Proteomes" id="UP001107558">
    <property type="component" value="Chromosome 2"/>
</dbReference>
<keyword evidence="8" id="KW-1185">Reference proteome</keyword>
<dbReference type="Gene3D" id="3.40.50.300">
    <property type="entry name" value="P-loop containing nucleotide triphosphate hydrolases"/>
    <property type="match status" value="1"/>
</dbReference>
<evidence type="ECO:0000313" key="7">
    <source>
        <dbReference type="EMBL" id="KAG5677051.1"/>
    </source>
</evidence>
<evidence type="ECO:0000259" key="6">
    <source>
        <dbReference type="Pfam" id="PF01926"/>
    </source>
</evidence>
<dbReference type="EMBL" id="JADBJN010000002">
    <property type="protein sequence ID" value="KAG5677051.1"/>
    <property type="molecule type" value="Genomic_DNA"/>
</dbReference>
<dbReference type="GO" id="GO:0043024">
    <property type="term" value="F:ribosomal small subunit binding"/>
    <property type="evidence" value="ECO:0007669"/>
    <property type="project" value="TreeGrafter"/>
</dbReference>
<dbReference type="Pfam" id="PF01926">
    <property type="entry name" value="MMR_HSR1"/>
    <property type="match status" value="1"/>
</dbReference>
<sequence>MLKFKRNLFAIILKQNFYSTNASNKIQANAHEKLIKVAVIGLPNAGKSTLINSIMEKRLCPVSEKVHTTQSYSQSIKNRYNSQIIIFDTPGIVNEREMKKHNLDKSFSSACRHSIQNSDVIAVLHDISNRWTRNALSPMIIDLLKEFHKIPSVLVLNKIDRVRSKRVLLEIIRKLTNNNISLDPHFAHFVKKVPLEKPMEQIDSEKEEGWSYFKEVFLVSSIKGDGVEKLVDYFTSKSTHRPWEFKDDVNTDQNPEFLIEQFVRARLLDFLSQEIPYNLKTELEYFSNKNNRIFASVNIICPNARHEKLVCGALDGKLRQITDRVTSDLIECFRQPVTLTVCTSVNKNSNNKK</sequence>
<evidence type="ECO:0000256" key="3">
    <source>
        <dbReference type="ARBA" id="ARBA00022741"/>
    </source>
</evidence>
<dbReference type="PRINTS" id="PR00326">
    <property type="entry name" value="GTP1OBG"/>
</dbReference>
<evidence type="ECO:0000313" key="8">
    <source>
        <dbReference type="Proteomes" id="UP001107558"/>
    </source>
</evidence>
<dbReference type="NCBIfam" id="TIGR00231">
    <property type="entry name" value="small_GTP"/>
    <property type="match status" value="1"/>
</dbReference>
<dbReference type="InterPro" id="IPR006073">
    <property type="entry name" value="GTP-bd"/>
</dbReference>